<keyword evidence="2" id="KW-0808">Transferase</keyword>
<keyword evidence="5" id="KW-0067">ATP-binding</keyword>
<dbReference type="PROSITE" id="PS50109">
    <property type="entry name" value="HIS_KIN"/>
    <property type="match status" value="1"/>
</dbReference>
<name>A0A1W1C2H6_9ZZZZ</name>
<dbReference type="InterPro" id="IPR036097">
    <property type="entry name" value="HisK_dim/P_sf"/>
</dbReference>
<sequence>MDTIHIQRERFTKQKIDLMLHILSILIITIGLMTIIQLIEADYQQFKANLLFCFILVTGYIRLKQNNHLYKTVIRIVFLSAIIASLFLLYHHSDNPINFIWFSTIVYMIYYLFDRDEASYWIAIITIALIVLFFLDTKSLSLSVTDFLVWILNMVIILMISHWYASIEENSIKKLLHAQKKLSEEVNKKTEELKIRTKELELLNQDLEKRIQEEVHKNSEQEQMLFRQARYAQMGEILNMIAHQWRQPLNAIAMTNTGMLVGLKESQINRENLITKAKRTDGYIQHLSQTIDDFRNFFRIDREKSDLTLSEVVHDALELLNPILNSHNIDVTIKRSCSCTIYSYPNEVLNVTLNLLNNAKDALMQKEDNREIIIDMSHDHASEGRTFTYLEIRDNAGGIPEEIIEKIFDPYFTTKEKQGGTGLGLYMSKQIVEKHCQGKINVKNGEDGAIFKISFPTKKII</sequence>
<dbReference type="SUPFAM" id="SSF47384">
    <property type="entry name" value="Homodimeric domain of signal transducing histidine kinase"/>
    <property type="match status" value="1"/>
</dbReference>
<evidence type="ECO:0000256" key="3">
    <source>
        <dbReference type="ARBA" id="ARBA00022741"/>
    </source>
</evidence>
<dbReference type="PANTHER" id="PTHR43065">
    <property type="entry name" value="SENSOR HISTIDINE KINASE"/>
    <property type="match status" value="1"/>
</dbReference>
<organism evidence="10">
    <name type="scientific">hydrothermal vent metagenome</name>
    <dbReference type="NCBI Taxonomy" id="652676"/>
    <lineage>
        <taxon>unclassified sequences</taxon>
        <taxon>metagenomes</taxon>
        <taxon>ecological metagenomes</taxon>
    </lineage>
</organism>
<keyword evidence="6" id="KW-0902">Two-component regulatory system</keyword>
<keyword evidence="8" id="KW-0812">Transmembrane</keyword>
<protein>
    <submittedName>
        <fullName evidence="10">Histidine kinase</fullName>
    </submittedName>
</protein>
<dbReference type="InterPro" id="IPR004358">
    <property type="entry name" value="Sig_transdc_His_kin-like_C"/>
</dbReference>
<dbReference type="InterPro" id="IPR005467">
    <property type="entry name" value="His_kinase_dom"/>
</dbReference>
<dbReference type="Gene3D" id="3.30.565.10">
    <property type="entry name" value="Histidine kinase-like ATPase, C-terminal domain"/>
    <property type="match status" value="1"/>
</dbReference>
<gene>
    <name evidence="10" type="ORF">MNB_SV-3-686</name>
</gene>
<evidence type="ECO:0000256" key="7">
    <source>
        <dbReference type="SAM" id="Coils"/>
    </source>
</evidence>
<keyword evidence="3" id="KW-0547">Nucleotide-binding</keyword>
<evidence type="ECO:0000256" key="1">
    <source>
        <dbReference type="ARBA" id="ARBA00022553"/>
    </source>
</evidence>
<dbReference type="SMART" id="SM00387">
    <property type="entry name" value="HATPase_c"/>
    <property type="match status" value="1"/>
</dbReference>
<feature type="domain" description="Histidine kinase" evidence="9">
    <location>
        <begin position="240"/>
        <end position="459"/>
    </location>
</feature>
<dbReference type="EMBL" id="FPHI01000021">
    <property type="protein sequence ID" value="SFV59989.1"/>
    <property type="molecule type" value="Genomic_DNA"/>
</dbReference>
<dbReference type="InterPro" id="IPR003594">
    <property type="entry name" value="HATPase_dom"/>
</dbReference>
<dbReference type="GO" id="GO:0000155">
    <property type="term" value="F:phosphorelay sensor kinase activity"/>
    <property type="evidence" value="ECO:0007669"/>
    <property type="project" value="InterPro"/>
</dbReference>
<dbReference type="GO" id="GO:0005524">
    <property type="term" value="F:ATP binding"/>
    <property type="evidence" value="ECO:0007669"/>
    <property type="project" value="UniProtKB-KW"/>
</dbReference>
<evidence type="ECO:0000256" key="5">
    <source>
        <dbReference type="ARBA" id="ARBA00022840"/>
    </source>
</evidence>
<reference evidence="10" key="1">
    <citation type="submission" date="2016-10" db="EMBL/GenBank/DDBJ databases">
        <authorList>
            <person name="de Groot N.N."/>
        </authorList>
    </citation>
    <scope>NUCLEOTIDE SEQUENCE</scope>
</reference>
<feature type="transmembrane region" description="Helical" evidence="8">
    <location>
        <begin position="73"/>
        <end position="90"/>
    </location>
</feature>
<dbReference type="PRINTS" id="PR00344">
    <property type="entry name" value="BCTRLSENSOR"/>
</dbReference>
<feature type="transmembrane region" description="Helical" evidence="8">
    <location>
        <begin position="118"/>
        <end position="135"/>
    </location>
</feature>
<feature type="transmembrane region" description="Helical" evidence="8">
    <location>
        <begin position="147"/>
        <end position="165"/>
    </location>
</feature>
<accession>A0A1W1C2H6</accession>
<evidence type="ECO:0000256" key="4">
    <source>
        <dbReference type="ARBA" id="ARBA00022777"/>
    </source>
</evidence>
<feature type="transmembrane region" description="Helical" evidence="8">
    <location>
        <begin position="96"/>
        <end position="113"/>
    </location>
</feature>
<dbReference type="AlphaFoldDB" id="A0A1W1C2H6"/>
<feature type="coiled-coil region" evidence="7">
    <location>
        <begin position="172"/>
        <end position="224"/>
    </location>
</feature>
<keyword evidence="8" id="KW-0472">Membrane</keyword>
<evidence type="ECO:0000313" key="10">
    <source>
        <dbReference type="EMBL" id="SFV59989.1"/>
    </source>
</evidence>
<dbReference type="SUPFAM" id="SSF55874">
    <property type="entry name" value="ATPase domain of HSP90 chaperone/DNA topoisomerase II/histidine kinase"/>
    <property type="match status" value="1"/>
</dbReference>
<evidence type="ECO:0000256" key="2">
    <source>
        <dbReference type="ARBA" id="ARBA00022679"/>
    </source>
</evidence>
<keyword evidence="7" id="KW-0175">Coiled coil</keyword>
<evidence type="ECO:0000259" key="9">
    <source>
        <dbReference type="PROSITE" id="PS50109"/>
    </source>
</evidence>
<keyword evidence="1" id="KW-0597">Phosphoprotein</keyword>
<keyword evidence="8" id="KW-1133">Transmembrane helix</keyword>
<keyword evidence="4 10" id="KW-0418">Kinase</keyword>
<dbReference type="InterPro" id="IPR036890">
    <property type="entry name" value="HATPase_C_sf"/>
</dbReference>
<evidence type="ECO:0000256" key="6">
    <source>
        <dbReference type="ARBA" id="ARBA00023012"/>
    </source>
</evidence>
<dbReference type="PANTHER" id="PTHR43065:SF10">
    <property type="entry name" value="PEROXIDE STRESS-ACTIVATED HISTIDINE KINASE MAK3"/>
    <property type="match status" value="1"/>
</dbReference>
<dbReference type="Gene3D" id="1.10.287.130">
    <property type="match status" value="1"/>
</dbReference>
<proteinExistence type="predicted"/>
<dbReference type="Pfam" id="PF02518">
    <property type="entry name" value="HATPase_c"/>
    <property type="match status" value="1"/>
</dbReference>
<feature type="transmembrane region" description="Helical" evidence="8">
    <location>
        <begin position="18"/>
        <end position="39"/>
    </location>
</feature>
<evidence type="ECO:0000256" key="8">
    <source>
        <dbReference type="SAM" id="Phobius"/>
    </source>
</evidence>